<evidence type="ECO:0000313" key="3">
    <source>
        <dbReference type="Proteomes" id="UP000034154"/>
    </source>
</evidence>
<protein>
    <submittedName>
        <fullName evidence="2">Uncharacterized protein</fullName>
    </submittedName>
</protein>
<reference evidence="2 3" key="1">
    <citation type="journal article" date="2015" name="Nature">
        <title>rRNA introns, odd ribosomes, and small enigmatic genomes across a large radiation of phyla.</title>
        <authorList>
            <person name="Brown C.T."/>
            <person name="Hug L.A."/>
            <person name="Thomas B.C."/>
            <person name="Sharon I."/>
            <person name="Castelle C.J."/>
            <person name="Singh A."/>
            <person name="Wilkins M.J."/>
            <person name="Williams K.H."/>
            <person name="Banfield J.F."/>
        </authorList>
    </citation>
    <scope>NUCLEOTIDE SEQUENCE [LARGE SCALE GENOMIC DNA]</scope>
</reference>
<dbReference type="Proteomes" id="UP000034154">
    <property type="component" value="Unassembled WGS sequence"/>
</dbReference>
<organism evidence="2 3">
    <name type="scientific">Candidatus Uhrbacteria bacterium GW2011_GWF2_44_350</name>
    <dbReference type="NCBI Taxonomy" id="1619000"/>
    <lineage>
        <taxon>Bacteria</taxon>
        <taxon>Candidatus Uhriibacteriota</taxon>
    </lineage>
</organism>
<feature type="coiled-coil region" evidence="1">
    <location>
        <begin position="77"/>
        <end position="104"/>
    </location>
</feature>
<sequence>MSPQGPSVTNHSGICKVCGCRDAIVFSCLGGASGSRCPMEHFDWHLEVDRVREKISVAFRRISEKERQANSSSSIVRQWRTVEIRELRDKIDSLEQEEREAVNVAHQRFRDFLPEREKGKRLLQETEFEIETWRIIAGTTKLQLPAAFTNEPSTVIRKFLEDINGPPIANQIKEELKRLETKLQQLNSDFGLWIED</sequence>
<dbReference type="AlphaFoldDB" id="A0A0G1MD49"/>
<comment type="caution">
    <text evidence="2">The sequence shown here is derived from an EMBL/GenBank/DDBJ whole genome shotgun (WGS) entry which is preliminary data.</text>
</comment>
<proteinExistence type="predicted"/>
<evidence type="ECO:0000256" key="1">
    <source>
        <dbReference type="SAM" id="Coils"/>
    </source>
</evidence>
<keyword evidence="1" id="KW-0175">Coiled coil</keyword>
<accession>A0A0G1MD49</accession>
<gene>
    <name evidence="2" type="ORF">UW63_C0043G0014</name>
</gene>
<name>A0A0G1MD49_9BACT</name>
<evidence type="ECO:0000313" key="2">
    <source>
        <dbReference type="EMBL" id="KKT69869.1"/>
    </source>
</evidence>
<dbReference type="EMBL" id="LCJB01000043">
    <property type="protein sequence ID" value="KKT69869.1"/>
    <property type="molecule type" value="Genomic_DNA"/>
</dbReference>